<proteinExistence type="predicted"/>
<keyword evidence="1" id="KW-0808">Transferase</keyword>
<dbReference type="InterPro" id="IPR000891">
    <property type="entry name" value="PYR_CT"/>
</dbReference>
<dbReference type="Gene3D" id="3.20.20.70">
    <property type="entry name" value="Aldolase class I"/>
    <property type="match status" value="1"/>
</dbReference>
<gene>
    <name evidence="3" type="ORF">S06H3_19450</name>
</gene>
<accession>X1LK13</accession>
<name>X1LK13_9ZZZZ</name>
<protein>
    <recommendedName>
        <fullName evidence="2">Pyruvate carboxyltransferase domain-containing protein</fullName>
    </recommendedName>
</protein>
<dbReference type="AlphaFoldDB" id="X1LK13"/>
<dbReference type="Pfam" id="PF00682">
    <property type="entry name" value="HMGL-like"/>
    <property type="match status" value="1"/>
</dbReference>
<feature type="non-terminal residue" evidence="3">
    <location>
        <position position="141"/>
    </location>
</feature>
<evidence type="ECO:0000313" key="3">
    <source>
        <dbReference type="EMBL" id="GAI06181.1"/>
    </source>
</evidence>
<dbReference type="GO" id="GO:0016740">
    <property type="term" value="F:transferase activity"/>
    <property type="evidence" value="ECO:0007669"/>
    <property type="project" value="UniProtKB-KW"/>
</dbReference>
<dbReference type="InterPro" id="IPR013785">
    <property type="entry name" value="Aldolase_TIM"/>
</dbReference>
<dbReference type="PANTHER" id="PTHR42880:SF1">
    <property type="entry name" value="ISOPROPYLMALATE_HOMOCITRATE_CITRAMALATE SYNTHASE FAMILY PROTEIN"/>
    <property type="match status" value="1"/>
</dbReference>
<evidence type="ECO:0000256" key="1">
    <source>
        <dbReference type="ARBA" id="ARBA00022679"/>
    </source>
</evidence>
<dbReference type="EMBL" id="BARV01009965">
    <property type="protein sequence ID" value="GAI06181.1"/>
    <property type="molecule type" value="Genomic_DNA"/>
</dbReference>
<sequence>MNRKKNKIYIIDVTNRDGVQTSRLGLAKLEKTVINLYLNEMGIHQSEFGFPFTNHETNYLKANLELAEMGVLRPMILSGWCRAVKDDVEKAYQLGLKHINISISTSKQMTKGKFGNRVVRYPRENPSGPSIIGMMVEALDE</sequence>
<dbReference type="PANTHER" id="PTHR42880">
    <property type="entry name" value="HOMOCITRATE SYNTHASE"/>
    <property type="match status" value="1"/>
</dbReference>
<organism evidence="3">
    <name type="scientific">marine sediment metagenome</name>
    <dbReference type="NCBI Taxonomy" id="412755"/>
    <lineage>
        <taxon>unclassified sequences</taxon>
        <taxon>metagenomes</taxon>
        <taxon>ecological metagenomes</taxon>
    </lineage>
</organism>
<evidence type="ECO:0000259" key="2">
    <source>
        <dbReference type="Pfam" id="PF00682"/>
    </source>
</evidence>
<comment type="caution">
    <text evidence="3">The sequence shown here is derived from an EMBL/GenBank/DDBJ whole genome shotgun (WGS) entry which is preliminary data.</text>
</comment>
<reference evidence="3" key="1">
    <citation type="journal article" date="2014" name="Front. Microbiol.">
        <title>High frequency of phylogenetically diverse reductive dehalogenase-homologous genes in deep subseafloor sedimentary metagenomes.</title>
        <authorList>
            <person name="Kawai M."/>
            <person name="Futagami T."/>
            <person name="Toyoda A."/>
            <person name="Takaki Y."/>
            <person name="Nishi S."/>
            <person name="Hori S."/>
            <person name="Arai W."/>
            <person name="Tsubouchi T."/>
            <person name="Morono Y."/>
            <person name="Uchiyama I."/>
            <person name="Ito T."/>
            <person name="Fujiyama A."/>
            <person name="Inagaki F."/>
            <person name="Takami H."/>
        </authorList>
    </citation>
    <scope>NUCLEOTIDE SEQUENCE</scope>
    <source>
        <strain evidence="3">Expedition CK06-06</strain>
    </source>
</reference>
<feature type="domain" description="Pyruvate carboxyltransferase" evidence="2">
    <location>
        <begin position="7"/>
        <end position="116"/>
    </location>
</feature>
<dbReference type="SUPFAM" id="SSF51569">
    <property type="entry name" value="Aldolase"/>
    <property type="match status" value="1"/>
</dbReference>